<feature type="domain" description="Chalcone isomerase" evidence="2">
    <location>
        <begin position="192"/>
        <end position="395"/>
    </location>
</feature>
<evidence type="ECO:0000259" key="2">
    <source>
        <dbReference type="Pfam" id="PF16035"/>
    </source>
</evidence>
<feature type="transmembrane region" description="Helical" evidence="1">
    <location>
        <begin position="65"/>
        <end position="84"/>
    </location>
</feature>
<dbReference type="GO" id="GO:0016872">
    <property type="term" value="F:intramolecular lyase activity"/>
    <property type="evidence" value="ECO:0007669"/>
    <property type="project" value="InterPro"/>
</dbReference>
<dbReference type="AlphaFoldDB" id="A0A9P7N7W6"/>
<comment type="caution">
    <text evidence="3">The sequence shown here is derived from an EMBL/GenBank/DDBJ whole genome shotgun (WGS) entry which is preliminary data.</text>
</comment>
<dbReference type="SUPFAM" id="SSF54626">
    <property type="entry name" value="Chalcone isomerase"/>
    <property type="match status" value="1"/>
</dbReference>
<evidence type="ECO:0000256" key="1">
    <source>
        <dbReference type="SAM" id="Phobius"/>
    </source>
</evidence>
<organism evidence="3 4">
    <name type="scientific">Claviceps pusilla</name>
    <dbReference type="NCBI Taxonomy" id="123648"/>
    <lineage>
        <taxon>Eukaryota</taxon>
        <taxon>Fungi</taxon>
        <taxon>Dikarya</taxon>
        <taxon>Ascomycota</taxon>
        <taxon>Pezizomycotina</taxon>
        <taxon>Sordariomycetes</taxon>
        <taxon>Hypocreomycetidae</taxon>
        <taxon>Hypocreales</taxon>
        <taxon>Clavicipitaceae</taxon>
        <taxon>Claviceps</taxon>
    </lineage>
</organism>
<dbReference type="OrthoDB" id="18193at2759"/>
<sequence>MLRPRAIRSLARASSSSSSVRPTTTAFTPRRACLSTTTTHSTRATQDFDLNKLNSKRREYEQNRTAFLAAGAIAGVISFIYTAWKLKRALDAQTHANETKGNGNGNGNNGRDTTAVQCDAPAIPTDTFKTEAGEKRKVVVHDEHGREIVPTGHGAVPAFPRTMDIDLAGPTDGSSPTTNAPIAASVADHAGTEFTLVGLGMRTVTFIGIQVYLVGFYVATQDIERLQRYLVKKINPLATTLIPSEKDALRKALRDATEGEQIWDSLLREAGCRSAFRIVPVRDTDFHHLRDGFVRAIQARSARDKSFTDEAFGAAMKDFKALFNRGQVPKKKELLLSRDAQGRLAVTYSEGNLETGASSRSLMGYVSEERLSRLLWLNYLAGGKVASEAARENIIEGIMEFVERPVGTVATQVV</sequence>
<gene>
    <name evidence="3" type="ORF">E4U43_002974</name>
</gene>
<dbReference type="Gene3D" id="3.50.70.10">
    <property type="match status" value="1"/>
</dbReference>
<keyword evidence="1" id="KW-0472">Membrane</keyword>
<accession>A0A9P7N7W6</accession>
<dbReference type="Proteomes" id="UP000748025">
    <property type="component" value="Unassembled WGS sequence"/>
</dbReference>
<dbReference type="Pfam" id="PF16035">
    <property type="entry name" value="Chalcone_2"/>
    <property type="match status" value="1"/>
</dbReference>
<evidence type="ECO:0000313" key="3">
    <source>
        <dbReference type="EMBL" id="KAG5995729.1"/>
    </source>
</evidence>
<keyword evidence="1" id="KW-1133">Transmembrane helix</keyword>
<proteinExistence type="predicted"/>
<dbReference type="InterPro" id="IPR036298">
    <property type="entry name" value="Chalcone_isomerase_sf"/>
</dbReference>
<reference evidence="3" key="1">
    <citation type="journal article" date="2020" name="bioRxiv">
        <title>Whole genome comparisons of ergot fungi reveals the divergence and evolution of species within the genus Claviceps are the result of varying mechanisms driving genome evolution and host range expansion.</title>
        <authorList>
            <person name="Wyka S.A."/>
            <person name="Mondo S.J."/>
            <person name="Liu M."/>
            <person name="Dettman J."/>
            <person name="Nalam V."/>
            <person name="Broders K.D."/>
        </authorList>
    </citation>
    <scope>NUCLEOTIDE SEQUENCE</scope>
    <source>
        <strain evidence="3">CCC 602</strain>
    </source>
</reference>
<dbReference type="PANTHER" id="PTHR47284:SF3">
    <property type="entry name" value="FATTY-ACID-BINDING PROTEIN 2"/>
    <property type="match status" value="1"/>
</dbReference>
<keyword evidence="4" id="KW-1185">Reference proteome</keyword>
<dbReference type="InterPro" id="IPR016088">
    <property type="entry name" value="Chalcone_isomerase_3-sand"/>
</dbReference>
<dbReference type="PANTHER" id="PTHR47284">
    <property type="entry name" value="FATTY-ACID-BINDING PROTEIN 2"/>
    <property type="match status" value="1"/>
</dbReference>
<dbReference type="EMBL" id="SRPW01002111">
    <property type="protein sequence ID" value="KAG5995729.1"/>
    <property type="molecule type" value="Genomic_DNA"/>
</dbReference>
<keyword evidence="1" id="KW-0812">Transmembrane</keyword>
<evidence type="ECO:0000313" key="4">
    <source>
        <dbReference type="Proteomes" id="UP000748025"/>
    </source>
</evidence>
<protein>
    <recommendedName>
        <fullName evidence="2">Chalcone isomerase domain-containing protein</fullName>
    </recommendedName>
</protein>
<name>A0A9P7N7W6_9HYPO</name>
<dbReference type="InterPro" id="IPR016087">
    <property type="entry name" value="Chalcone_isomerase"/>
</dbReference>